<feature type="compositionally biased region" description="Acidic residues" evidence="7">
    <location>
        <begin position="389"/>
        <end position="401"/>
    </location>
</feature>
<evidence type="ECO:0000256" key="1">
    <source>
        <dbReference type="ARBA" id="ARBA00000085"/>
    </source>
</evidence>
<dbReference type="PROSITE" id="PS50110">
    <property type="entry name" value="RESPONSE_REGULATORY"/>
    <property type="match status" value="1"/>
</dbReference>
<dbReference type="InterPro" id="IPR005467">
    <property type="entry name" value="His_kinase_dom"/>
</dbReference>
<dbReference type="InterPro" id="IPR004358">
    <property type="entry name" value="Sig_transdc_His_kin-like_C"/>
</dbReference>
<evidence type="ECO:0000256" key="2">
    <source>
        <dbReference type="ARBA" id="ARBA00012438"/>
    </source>
</evidence>
<dbReference type="PANTHER" id="PTHR43047">
    <property type="entry name" value="TWO-COMPONENT HISTIDINE PROTEIN KINASE"/>
    <property type="match status" value="1"/>
</dbReference>
<dbReference type="FunFam" id="1.10.287.130:FF:000023">
    <property type="entry name" value="Sensor histidine kinase/response regulator, putative"/>
    <property type="match status" value="1"/>
</dbReference>
<dbReference type="SUPFAM" id="SSF52172">
    <property type="entry name" value="CheY-like"/>
    <property type="match status" value="1"/>
</dbReference>
<dbReference type="VEuPathDB" id="FungiDB:A1Q1_04198"/>
<dbReference type="PROSITE" id="PS50109">
    <property type="entry name" value="HIS_KIN"/>
    <property type="match status" value="1"/>
</dbReference>
<dbReference type="Pfam" id="PF00512">
    <property type="entry name" value="HisKA"/>
    <property type="match status" value="1"/>
</dbReference>
<organism evidence="10 11">
    <name type="scientific">Trichosporon asahii var. asahii (strain ATCC 90039 / CBS 2479 / JCM 2466 / KCTC 7840 / NBRC 103889/ NCYC 2677 / UAMH 7654)</name>
    <name type="common">Yeast</name>
    <dbReference type="NCBI Taxonomy" id="1186058"/>
    <lineage>
        <taxon>Eukaryota</taxon>
        <taxon>Fungi</taxon>
        <taxon>Dikarya</taxon>
        <taxon>Basidiomycota</taxon>
        <taxon>Agaricomycotina</taxon>
        <taxon>Tremellomycetes</taxon>
        <taxon>Trichosporonales</taxon>
        <taxon>Trichosporonaceae</taxon>
        <taxon>Trichosporon</taxon>
    </lineage>
</organism>
<dbReference type="Gene3D" id="3.40.50.2300">
    <property type="match status" value="2"/>
</dbReference>
<name>J4U8U6_TRIAS</name>
<evidence type="ECO:0000259" key="9">
    <source>
        <dbReference type="PROSITE" id="PS50110"/>
    </source>
</evidence>
<dbReference type="SUPFAM" id="SSF47384">
    <property type="entry name" value="Homodimeric domain of signal transducing histidine kinase"/>
    <property type="match status" value="1"/>
</dbReference>
<feature type="region of interest" description="Disordered" evidence="7">
    <location>
        <begin position="1"/>
        <end position="69"/>
    </location>
</feature>
<feature type="compositionally biased region" description="Low complexity" evidence="7">
    <location>
        <begin position="1391"/>
        <end position="1400"/>
    </location>
</feature>
<dbReference type="SUPFAM" id="SSF55874">
    <property type="entry name" value="ATPase domain of HSP90 chaperone/DNA topoisomerase II/histidine kinase"/>
    <property type="match status" value="1"/>
</dbReference>
<comment type="catalytic activity">
    <reaction evidence="1">
        <text>ATP + protein L-histidine = ADP + protein N-phospho-L-histidine.</text>
        <dbReference type="EC" id="2.7.13.3"/>
    </reaction>
</comment>
<dbReference type="CDD" id="cd00082">
    <property type="entry name" value="HisKA"/>
    <property type="match status" value="1"/>
</dbReference>
<protein>
    <recommendedName>
        <fullName evidence="2">histidine kinase</fullName>
        <ecNumber evidence="2">2.7.13.3</ecNumber>
    </recommendedName>
</protein>
<feature type="compositionally biased region" description="Polar residues" evidence="7">
    <location>
        <begin position="9"/>
        <end position="37"/>
    </location>
</feature>
<comment type="caution">
    <text evidence="10">The sequence shown here is derived from an EMBL/GenBank/DDBJ whole genome shotgun (WGS) entry which is preliminary data.</text>
</comment>
<feature type="compositionally biased region" description="Low complexity" evidence="7">
    <location>
        <begin position="1534"/>
        <end position="1546"/>
    </location>
</feature>
<feature type="compositionally biased region" description="Low complexity" evidence="7">
    <location>
        <begin position="408"/>
        <end position="419"/>
    </location>
</feature>
<feature type="region of interest" description="Disordered" evidence="7">
    <location>
        <begin position="375"/>
        <end position="443"/>
    </location>
</feature>
<dbReference type="GO" id="GO:0000155">
    <property type="term" value="F:phosphorelay sensor kinase activity"/>
    <property type="evidence" value="ECO:0007669"/>
    <property type="project" value="InterPro"/>
</dbReference>
<dbReference type="CDD" id="cd17546">
    <property type="entry name" value="REC_hyHK_CKI1_RcsC-like"/>
    <property type="match status" value="1"/>
</dbReference>
<feature type="region of interest" description="Disordered" evidence="7">
    <location>
        <begin position="1527"/>
        <end position="1546"/>
    </location>
</feature>
<feature type="domain" description="Response regulatory" evidence="9">
    <location>
        <begin position="1462"/>
        <end position="1595"/>
    </location>
</feature>
<keyword evidence="5" id="KW-0418">Kinase</keyword>
<dbReference type="InterPro" id="IPR001789">
    <property type="entry name" value="Sig_transdc_resp-reg_receiver"/>
</dbReference>
<sequence>MDEFHLASSHLSTSPRDATNVKSSATTQGKPPASSVTPVRGVSSDSTSSESSDDTPAEQYPLCGSEFLTELRGHSRAQSITFPLSTSTSTGTPVSVRPSSQMYWSAHEHLTDSDGGGAPTPEKVAATTTPPPIVTAMADSPSSGSTSSSIDPLLESPRTPVSRLNLSYGGESITYSNPFSPGEVEATPTSPFRAPARDRAASAASLMSAMAANTSSGRRFSTSSFPPPGGWHMPHEVAAGSSNNTLPACPSLTSAPACSPFSPLNRMRHLHAPKAVNRGAEANLQRMGGGGEEDTLRGNHALGSPLTRRISGHIKNLAAQRATSWNEFAFAYSQGWFDPLRTPMFPESSEFEHLPAPAPSTPRLAAVDREDPILRAQSAPPSPLPPGSDPEDEAEDDDNGQPDDMQQASSSARPAKPSRLGQTHTRSFSIDHALPPPPARRPQFLKLGHFPNVRHLHDVRPFYERHKFLPAPLPQQEPERLKTLMSFNILYTTDDLNFDRVVHMIKLVFNASMAFCSLPDGEGFKSYSGLGYTVDELRRSVGFCPHVVLLNGDDPFVVLDTHKDWRFKNNPLVTGNPNIRFYAGAPLRTSDGYNLGALAVADTKPRTKFSPRCRHILKEFAAIVIRELELWRDRLQLRVRDRIQTSLEEFTRECLETKDRLLLCQQDVDLHLLQVYRRASEMVKNTLDLDGCTILDIGQFERVELHAPEDGTTKVVYRANPYIGGSGNSFSGDMTDDFGPLPAFPVLASTSREARTHKLKGWEHKLVSEFLADYRFGRIFHVAPPWIRSVYPSTLRYALVVPIFGIDHQPFALICAHTQDKGRQFLQGSELQFLRGIGSTILSAVLRRRTFLADRSKNVLISSVSHELRTPLHGMLAAGELLSDTTLDPTQEAFLATLRTCGQQLIETVNHVLDFAKLSIEGKDNSTSQIQCRQVNLAELIHSTVEGCWLGQRARSMQMTSDGESDLGTFYSPEPRGLIPGARRLDIHQDLSNVESVLDIGFREKGWNVVCEVGGLRRIIMNLFNNSLKFTKEGYVQIMLRELPHPADQKRIPLELRVIDTGKGIGKEFLKSKMFQPFAQENPMQPGTGLGLAIVGNIVTSSAMGGTLDVYSAENVGTEIRIQFQVDTVDEDENGVPIKPVNTRLGVCHTMAFVNYLSHFRGHQLQKEVMTNYARCLGFTVIDNPAEADILVINEAAGLTDEVREMARTRPILLIISFKIHDTQTLQDMGRMDAYTGILYKPMGIDHFTRGLHGAVRWLKDPSNPDLLGALSQINTAERRRGSLEDPSKDASTKMMQILGHRPRTHLTEMSPSPSPTPSPAAQQQPPPDFNDSRPMLTLTHNSFSSLGSQQQSKPSSSFLNYSFPPRPPTIRTFSAPSNPTVVQGACSGETTPSTQTTPVTPLAAVTKPEWPERPPTVRHTHTASISGFSTVSIADGGVMLASCQPANPLLTVPLRQIRPPRIMVVEDNPINRRVLTALLKKRGFQYTEAVDGCAGVELFEKSPPNYWDIETRRRLDGDVYTSPNISPTSTHVPLSPISSSSQLPEPQTHHTKIFALTGLATVDDKRKAFASGVDGYLFKPVSLVTLDLVFKKIGF</sequence>
<dbReference type="KEGG" id="tasa:A1Q1_04198"/>
<feature type="compositionally biased region" description="Polar residues" evidence="7">
    <location>
        <begin position="1339"/>
        <end position="1361"/>
    </location>
</feature>
<feature type="compositionally biased region" description="Polar residues" evidence="7">
    <location>
        <begin position="1372"/>
        <end position="1382"/>
    </location>
</feature>
<dbReference type="RefSeq" id="XP_014178050.1">
    <property type="nucleotide sequence ID" value="XM_014322575.1"/>
</dbReference>
<evidence type="ECO:0000256" key="4">
    <source>
        <dbReference type="ARBA" id="ARBA00022679"/>
    </source>
</evidence>
<evidence type="ECO:0000313" key="10">
    <source>
        <dbReference type="EMBL" id="EJT46955.1"/>
    </source>
</evidence>
<dbReference type="HOGENOM" id="CLU_000445_114_44_1"/>
<dbReference type="SMART" id="SM00448">
    <property type="entry name" value="REC"/>
    <property type="match status" value="1"/>
</dbReference>
<dbReference type="EC" id="2.7.13.3" evidence="2"/>
<dbReference type="Gene3D" id="3.30.450.40">
    <property type="match status" value="1"/>
</dbReference>
<feature type="region of interest" description="Disordered" evidence="7">
    <location>
        <begin position="1305"/>
        <end position="1400"/>
    </location>
</feature>
<dbReference type="Pfam" id="PF01590">
    <property type="entry name" value="GAF"/>
    <property type="match status" value="1"/>
</dbReference>
<evidence type="ECO:0000256" key="7">
    <source>
        <dbReference type="SAM" id="MobiDB-lite"/>
    </source>
</evidence>
<reference evidence="10 11" key="1">
    <citation type="journal article" date="2012" name="Eukaryot. Cell">
        <title>Draft genome sequence of CBS 2479, the standard type strain of Trichosporon asahii.</title>
        <authorList>
            <person name="Yang R.Y."/>
            <person name="Li H.T."/>
            <person name="Zhu H."/>
            <person name="Zhou G.P."/>
            <person name="Wang M."/>
            <person name="Wang L."/>
        </authorList>
    </citation>
    <scope>NUCLEOTIDE SEQUENCE [LARGE SCALE GENOMIC DNA]</scope>
    <source>
        <strain evidence="11">ATCC 90039 / CBS 2479 / JCM 2466 / KCTC 7840 / NCYC 2677 / UAMH 7654</strain>
    </source>
</reference>
<dbReference type="PRINTS" id="PR00344">
    <property type="entry name" value="BCTRLSENSOR"/>
</dbReference>
<dbReference type="InterPro" id="IPR003661">
    <property type="entry name" value="HisK_dim/P_dom"/>
</dbReference>
<dbReference type="Gene3D" id="1.10.287.130">
    <property type="match status" value="1"/>
</dbReference>
<dbReference type="SMART" id="SM00387">
    <property type="entry name" value="HATPase_c"/>
    <property type="match status" value="1"/>
</dbReference>
<gene>
    <name evidence="10" type="ORF">A1Q1_04198</name>
</gene>
<feature type="compositionally biased region" description="Low complexity" evidence="7">
    <location>
        <begin position="138"/>
        <end position="149"/>
    </location>
</feature>
<dbReference type="SUPFAM" id="SSF55781">
    <property type="entry name" value="GAF domain-like"/>
    <property type="match status" value="1"/>
</dbReference>
<evidence type="ECO:0000256" key="6">
    <source>
        <dbReference type="PROSITE-ProRule" id="PRU00169"/>
    </source>
</evidence>
<feature type="compositionally biased region" description="Pro residues" evidence="7">
    <location>
        <begin position="1313"/>
        <end position="1329"/>
    </location>
</feature>
<dbReference type="SMART" id="SM00388">
    <property type="entry name" value="HisKA"/>
    <property type="match status" value="1"/>
</dbReference>
<dbReference type="GO" id="GO:0005886">
    <property type="term" value="C:plasma membrane"/>
    <property type="evidence" value="ECO:0007669"/>
    <property type="project" value="TreeGrafter"/>
</dbReference>
<dbReference type="Pfam" id="PF02518">
    <property type="entry name" value="HATPase_c"/>
    <property type="match status" value="1"/>
</dbReference>
<evidence type="ECO:0000256" key="5">
    <source>
        <dbReference type="ARBA" id="ARBA00022777"/>
    </source>
</evidence>
<dbReference type="InterPro" id="IPR011006">
    <property type="entry name" value="CheY-like_superfamily"/>
</dbReference>
<proteinExistence type="predicted"/>
<feature type="region of interest" description="Disordered" evidence="7">
    <location>
        <begin position="138"/>
        <end position="158"/>
    </location>
</feature>
<dbReference type="InterPro" id="IPR003594">
    <property type="entry name" value="HATPase_dom"/>
</dbReference>
<evidence type="ECO:0000259" key="8">
    <source>
        <dbReference type="PROSITE" id="PS50109"/>
    </source>
</evidence>
<accession>J4U8U6</accession>
<dbReference type="Gene3D" id="3.30.565.10">
    <property type="entry name" value="Histidine kinase-like ATPase, C-terminal domain"/>
    <property type="match status" value="1"/>
</dbReference>
<dbReference type="GO" id="GO:0009927">
    <property type="term" value="F:histidine phosphotransfer kinase activity"/>
    <property type="evidence" value="ECO:0007669"/>
    <property type="project" value="TreeGrafter"/>
</dbReference>
<feature type="domain" description="Histidine kinase" evidence="8">
    <location>
        <begin position="863"/>
        <end position="1128"/>
    </location>
</feature>
<keyword evidence="4" id="KW-0808">Transferase</keyword>
<dbReference type="InterPro" id="IPR029016">
    <property type="entry name" value="GAF-like_dom_sf"/>
</dbReference>
<keyword evidence="3" id="KW-0597">Phosphoprotein</keyword>
<dbReference type="InterPro" id="IPR036097">
    <property type="entry name" value="HisK_dim/P_sf"/>
</dbReference>
<dbReference type="EMBL" id="ALBS01000266">
    <property type="protein sequence ID" value="EJT46955.1"/>
    <property type="molecule type" value="Genomic_DNA"/>
</dbReference>
<dbReference type="Proteomes" id="UP000002748">
    <property type="component" value="Unassembled WGS sequence"/>
</dbReference>
<comment type="caution">
    <text evidence="6">Lacks conserved residue(s) required for the propagation of feature annotation.</text>
</comment>
<dbReference type="OrthoDB" id="21225at2759"/>
<evidence type="ECO:0000313" key="11">
    <source>
        <dbReference type="Proteomes" id="UP000002748"/>
    </source>
</evidence>
<dbReference type="GeneID" id="25987711"/>
<dbReference type="PANTHER" id="PTHR43047:SF72">
    <property type="entry name" value="OSMOSENSING HISTIDINE PROTEIN KINASE SLN1"/>
    <property type="match status" value="1"/>
</dbReference>
<dbReference type="InterPro" id="IPR036890">
    <property type="entry name" value="HATPase_C_sf"/>
</dbReference>
<evidence type="ECO:0000256" key="3">
    <source>
        <dbReference type="ARBA" id="ARBA00022553"/>
    </source>
</evidence>
<dbReference type="InterPro" id="IPR003018">
    <property type="entry name" value="GAF"/>
</dbReference>